<name>A0A1W2G6R9_REIFA</name>
<dbReference type="Pfam" id="PF05990">
    <property type="entry name" value="DUF900"/>
    <property type="match status" value="1"/>
</dbReference>
<evidence type="ECO:0000313" key="1">
    <source>
        <dbReference type="EMBL" id="SMD32301.1"/>
    </source>
</evidence>
<dbReference type="InterPro" id="IPR010297">
    <property type="entry name" value="DUF900_hydrolase"/>
</dbReference>
<reference evidence="1 2" key="1">
    <citation type="submission" date="2017-04" db="EMBL/GenBank/DDBJ databases">
        <authorList>
            <person name="Afonso C.L."/>
            <person name="Miller P.J."/>
            <person name="Scott M.A."/>
            <person name="Spackman E."/>
            <person name="Goraichik I."/>
            <person name="Dimitrov K.M."/>
            <person name="Suarez D.L."/>
            <person name="Swayne D.E."/>
        </authorList>
    </citation>
    <scope>NUCLEOTIDE SEQUENCE [LARGE SCALE GENOMIC DNA]</scope>
    <source>
        <strain evidence="1 2">DSM 26133</strain>
    </source>
</reference>
<gene>
    <name evidence="1" type="ORF">SAMN04488029_0644</name>
</gene>
<accession>A0A1W2G6R9</accession>
<protein>
    <recommendedName>
        <fullName evidence="3">Esterase/lipase superfamily enzyme</fullName>
    </recommendedName>
</protein>
<organism evidence="1 2">
    <name type="scientific">Reichenbachiella faecimaris</name>
    <dbReference type="NCBI Taxonomy" id="692418"/>
    <lineage>
        <taxon>Bacteria</taxon>
        <taxon>Pseudomonadati</taxon>
        <taxon>Bacteroidota</taxon>
        <taxon>Cytophagia</taxon>
        <taxon>Cytophagales</taxon>
        <taxon>Reichenbachiellaceae</taxon>
        <taxon>Reichenbachiella</taxon>
    </lineage>
</organism>
<dbReference type="EMBL" id="FWYF01000001">
    <property type="protein sequence ID" value="SMD32301.1"/>
    <property type="molecule type" value="Genomic_DNA"/>
</dbReference>
<evidence type="ECO:0008006" key="3">
    <source>
        <dbReference type="Google" id="ProtNLM"/>
    </source>
</evidence>
<dbReference type="AlphaFoldDB" id="A0A1W2G6R9"/>
<keyword evidence="2" id="KW-1185">Reference proteome</keyword>
<proteinExistence type="predicted"/>
<dbReference type="Proteomes" id="UP000192472">
    <property type="component" value="Unassembled WGS sequence"/>
</dbReference>
<sequence>MLFITNRGLTRPNPKKPLVVDFNLDDNDARSSVFFCERTKAGKYTEIGSIPFFQQVKKSKAKQILIYIHGFNNLPEGDREIFHNAEQLQALFDDKDPNLVEVIPMIWPCDNDKGMLQDYWDDQRAAYASAGAFSRVFEKFLGWRDDDYGNNDTCLKRINILAHSMGNRVLKKSLLAFKSISRFGDNVPMVFRNIFMVAADVVNETLHHDHPGKVITEATRNVAVFYAADDLALRASKVINLKNKVVSRRLGHTGPENMQKVPKNVFAFDCDEFNNKCEIKGHSYFIKDKKGKPTPVFNEMLKAIQTGRVSIESKERNSVIL</sequence>
<evidence type="ECO:0000313" key="2">
    <source>
        <dbReference type="Proteomes" id="UP000192472"/>
    </source>
</evidence>
<dbReference type="OrthoDB" id="9797755at2"/>
<dbReference type="RefSeq" id="WP_084370967.1">
    <property type="nucleotide sequence ID" value="NZ_FWYF01000001.1"/>
</dbReference>